<dbReference type="InterPro" id="IPR020004">
    <property type="entry name" value="UDP-GlcNAc_Epase"/>
</dbReference>
<dbReference type="PANTHER" id="PTHR43174:SF3">
    <property type="entry name" value="UDP-N-ACETYLGLUCOSAMINE 2-EPIMERASE"/>
    <property type="match status" value="1"/>
</dbReference>
<name>A0A5E6UKR7_PSEFL</name>
<dbReference type="SUPFAM" id="SSF53756">
    <property type="entry name" value="UDP-Glycosyltransferase/glycogen phosphorylase"/>
    <property type="match status" value="1"/>
</dbReference>
<dbReference type="Pfam" id="PF02350">
    <property type="entry name" value="Epimerase_2"/>
    <property type="match status" value="1"/>
</dbReference>
<dbReference type="EMBL" id="CABVHK010000012">
    <property type="protein sequence ID" value="VVN06415.1"/>
    <property type="molecule type" value="Genomic_DNA"/>
</dbReference>
<evidence type="ECO:0000259" key="1">
    <source>
        <dbReference type="Pfam" id="PF02350"/>
    </source>
</evidence>
<dbReference type="Proteomes" id="UP000326953">
    <property type="component" value="Unassembled WGS sequence"/>
</dbReference>
<dbReference type="PANTHER" id="PTHR43174">
    <property type="entry name" value="UDP-N-ACETYLGLUCOSAMINE 2-EPIMERASE"/>
    <property type="match status" value="1"/>
</dbReference>
<dbReference type="OrthoDB" id="9803238at2"/>
<feature type="domain" description="UDP-N-acetylglucosamine 2-epimerase" evidence="1">
    <location>
        <begin position="24"/>
        <end position="370"/>
    </location>
</feature>
<proteinExistence type="predicted"/>
<dbReference type="Gene3D" id="3.40.50.2000">
    <property type="entry name" value="Glycogen Phosphorylase B"/>
    <property type="match status" value="2"/>
</dbReference>
<organism evidence="2 3">
    <name type="scientific">Pseudomonas fluorescens</name>
    <dbReference type="NCBI Taxonomy" id="294"/>
    <lineage>
        <taxon>Bacteria</taxon>
        <taxon>Pseudomonadati</taxon>
        <taxon>Pseudomonadota</taxon>
        <taxon>Gammaproteobacteria</taxon>
        <taxon>Pseudomonadales</taxon>
        <taxon>Pseudomonadaceae</taxon>
        <taxon>Pseudomonas</taxon>
    </lineage>
</organism>
<dbReference type="CDD" id="cd03786">
    <property type="entry name" value="GTB_UDP-GlcNAc_2-Epimerase"/>
    <property type="match status" value="1"/>
</dbReference>
<reference evidence="2 3" key="1">
    <citation type="submission" date="2019-09" db="EMBL/GenBank/DDBJ databases">
        <authorList>
            <person name="Chandra G."/>
            <person name="Truman W A."/>
        </authorList>
    </citation>
    <scope>NUCLEOTIDE SEQUENCE [LARGE SCALE GENOMIC DNA]</scope>
    <source>
        <strain evidence="2">PS662</strain>
    </source>
</reference>
<gene>
    <name evidence="2" type="primary">legG</name>
    <name evidence="2" type="ORF">PS662_03616</name>
</gene>
<evidence type="ECO:0000313" key="2">
    <source>
        <dbReference type="EMBL" id="VVN06415.1"/>
    </source>
</evidence>
<dbReference type="GO" id="GO:0102388">
    <property type="term" value="F:UDP-N,N'-diacetylbacillosamine 2-epimerase activity"/>
    <property type="evidence" value="ECO:0007669"/>
    <property type="project" value="UniProtKB-EC"/>
</dbReference>
<dbReference type="InterPro" id="IPR003331">
    <property type="entry name" value="UDP_GlcNAc_Epimerase_2_dom"/>
</dbReference>
<accession>A0A5E6UKR7</accession>
<evidence type="ECO:0000313" key="3">
    <source>
        <dbReference type="Proteomes" id="UP000326953"/>
    </source>
</evidence>
<keyword evidence="2" id="KW-0326">Glycosidase</keyword>
<dbReference type="InterPro" id="IPR029767">
    <property type="entry name" value="WecB-like"/>
</dbReference>
<keyword evidence="2" id="KW-0378">Hydrolase</keyword>
<sequence length="384" mass="42115">MKRTIAVFTGSRAEYGLLYWLLKDLQSSSEFQLQVIVSGMHLSPEFGETWRQVEEDGFDIDAKVEMLLSSDSAVGIAKSMGVGTLGFADALDRLRPDLLVILGDRFEALAIAQTALVMRIPIAHLHGGEITEGAYDDAIRHAITKMAYLHFVATETYRHRVIQMGESPERVFNVGAVGIDHLVRAPRMSAEELRASLDFPLRSPYLVVTYHPVTLLEESPRESFIALTEALDKFPDHQIILTYPNADNGGRAIIPLLEAYAQRQPQRVLAIPSLGFRRYLSAISMASAVVGNSSSGIIEVPAFGIPTVDIGVRQKGRLAADSVLHCEPDRDSIEQALRKALSSEFAADCKATVNPYGKGHACEAILAVLKQYDGASHKSFHDLS</sequence>
<dbReference type="GO" id="GO:0006047">
    <property type="term" value="P:UDP-N-acetylglucosamine metabolic process"/>
    <property type="evidence" value="ECO:0007669"/>
    <property type="project" value="InterPro"/>
</dbReference>
<protein>
    <submittedName>
        <fullName evidence="2">GDP/UDP-N,N'-diacetylbacillosamine 2-epimerase (Hydrolyzing)</fullName>
        <ecNumber evidence="2">3.2.1.184</ecNumber>
    </submittedName>
</protein>
<dbReference type="AlphaFoldDB" id="A0A5E6UKR7"/>
<dbReference type="NCBIfam" id="TIGR03568">
    <property type="entry name" value="NeuC_NnaA"/>
    <property type="match status" value="1"/>
</dbReference>
<dbReference type="EC" id="3.2.1.184" evidence="2"/>
<dbReference type="RefSeq" id="WP_150712027.1">
    <property type="nucleotide sequence ID" value="NZ_CABVHK010000012.1"/>
</dbReference>